<dbReference type="SUPFAM" id="SSF75217">
    <property type="entry name" value="alpha/beta knot"/>
    <property type="match status" value="1"/>
</dbReference>
<dbReference type="GO" id="GO:0005737">
    <property type="term" value="C:cytoplasm"/>
    <property type="evidence" value="ECO:0007669"/>
    <property type="project" value="UniProtKB-ARBA"/>
</dbReference>
<dbReference type="InterPro" id="IPR051259">
    <property type="entry name" value="rRNA_Methyltransferase"/>
</dbReference>
<dbReference type="RefSeq" id="WP_044086775.1">
    <property type="nucleotide sequence ID" value="NZ_ATLK01000001.1"/>
</dbReference>
<dbReference type="PANTHER" id="PTHR43191:SF2">
    <property type="entry name" value="RRNA METHYLTRANSFERASE 3, MITOCHONDRIAL"/>
    <property type="match status" value="1"/>
</dbReference>
<dbReference type="EMBL" id="ATLK01000001">
    <property type="protein sequence ID" value="KFF30805.1"/>
    <property type="molecule type" value="Genomic_DNA"/>
</dbReference>
<dbReference type="GO" id="GO:0008173">
    <property type="term" value="F:RNA methyltransferase activity"/>
    <property type="evidence" value="ECO:0007669"/>
    <property type="project" value="InterPro"/>
</dbReference>
<dbReference type="AlphaFoldDB" id="A0A080N3U1"/>
<dbReference type="SUPFAM" id="SSF55315">
    <property type="entry name" value="L30e-like"/>
    <property type="match status" value="1"/>
</dbReference>
<dbReference type="GO" id="GO:0032259">
    <property type="term" value="P:methylation"/>
    <property type="evidence" value="ECO:0007669"/>
    <property type="project" value="UniProtKB-KW"/>
</dbReference>
<sequence length="303" mass="32334">MPMSPEVIANPKSERVRRVAGLDRPQQRRKSGRFLVEGPQSVRELVRYRPDAVVDCYAQVEGLEGFSSPTVASIVDAALRRKLYVHRVTAEVMHKMSTDSQGIVAVASMETMRFAAPCLAGAGEVRDGGASPLVAAFWQVRDPGNAGTVIRAADAAGCRAVVFIDDCVDRFNPKVVRSTAGSLFHVPVLTMGTDEFFAWSTSASVAVIAADVYGTPQVRPESLVDVIRDDTDSLIATAHGKTSSNAGPAGTAVLFGNEARGLPQEVLRRVSRIVSIPIYGKAESLNLATSSAVMLYALAMARS</sequence>
<dbReference type="InterPro" id="IPR029026">
    <property type="entry name" value="tRNA_m1G_MTases_N"/>
</dbReference>
<comment type="caution">
    <text evidence="5">The sequence shown here is derived from an EMBL/GenBank/DDBJ whole genome shotgun (WGS) entry which is preliminary data.</text>
</comment>
<name>A0A080N3U1_9BIFI</name>
<dbReference type="Gene3D" id="3.40.1280.10">
    <property type="match status" value="1"/>
</dbReference>
<dbReference type="Pfam" id="PF00588">
    <property type="entry name" value="SpoU_methylase"/>
    <property type="match status" value="1"/>
</dbReference>
<keyword evidence="3 5" id="KW-0808">Transferase</keyword>
<dbReference type="GO" id="GO:0006396">
    <property type="term" value="P:RNA processing"/>
    <property type="evidence" value="ECO:0007669"/>
    <property type="project" value="InterPro"/>
</dbReference>
<evidence type="ECO:0000259" key="4">
    <source>
        <dbReference type="SMART" id="SM00967"/>
    </source>
</evidence>
<dbReference type="Gene3D" id="3.30.1330.30">
    <property type="match status" value="1"/>
</dbReference>
<dbReference type="InterPro" id="IPR029028">
    <property type="entry name" value="Alpha/beta_knot_MTases"/>
</dbReference>
<dbReference type="PANTHER" id="PTHR43191">
    <property type="entry name" value="RRNA METHYLTRANSFERASE 3"/>
    <property type="match status" value="1"/>
</dbReference>
<protein>
    <submittedName>
        <fullName evidence="5">rRNA methyltransferase SpoU family</fullName>
    </submittedName>
</protein>
<evidence type="ECO:0000313" key="6">
    <source>
        <dbReference type="Proteomes" id="UP000028730"/>
    </source>
</evidence>
<evidence type="ECO:0000313" key="5">
    <source>
        <dbReference type="EMBL" id="KFF30805.1"/>
    </source>
</evidence>
<dbReference type="eggNOG" id="COG0566">
    <property type="taxonomic scope" value="Bacteria"/>
</dbReference>
<dbReference type="InterPro" id="IPR013123">
    <property type="entry name" value="SpoU_subst-bd"/>
</dbReference>
<evidence type="ECO:0000256" key="2">
    <source>
        <dbReference type="ARBA" id="ARBA00022603"/>
    </source>
</evidence>
<gene>
    <name evidence="5" type="ORF">BBOMB_0116</name>
</gene>
<organism evidence="5 6">
    <name type="scientific">Bifidobacterium bombi DSM 19703</name>
    <dbReference type="NCBI Taxonomy" id="1341695"/>
    <lineage>
        <taxon>Bacteria</taxon>
        <taxon>Bacillati</taxon>
        <taxon>Actinomycetota</taxon>
        <taxon>Actinomycetes</taxon>
        <taxon>Bifidobacteriales</taxon>
        <taxon>Bifidobacteriaceae</taxon>
        <taxon>Bifidobacterium</taxon>
    </lineage>
</organism>
<dbReference type="GO" id="GO:0003723">
    <property type="term" value="F:RNA binding"/>
    <property type="evidence" value="ECO:0007669"/>
    <property type="project" value="InterPro"/>
</dbReference>
<dbReference type="OrthoDB" id="9794400at2"/>
<keyword evidence="6" id="KW-1185">Reference proteome</keyword>
<proteinExistence type="inferred from homology"/>
<dbReference type="InterPro" id="IPR029064">
    <property type="entry name" value="Ribosomal_eL30-like_sf"/>
</dbReference>
<keyword evidence="2 5" id="KW-0489">Methyltransferase</keyword>
<dbReference type="InterPro" id="IPR001537">
    <property type="entry name" value="SpoU_MeTrfase"/>
</dbReference>
<feature type="domain" description="RNA 2-O ribose methyltransferase substrate binding" evidence="4">
    <location>
        <begin position="35"/>
        <end position="113"/>
    </location>
</feature>
<dbReference type="STRING" id="1341695.BBOMB_0116"/>
<accession>A0A080N3U1</accession>
<comment type="similarity">
    <text evidence="1">Belongs to the class IV-like SAM-binding methyltransferase superfamily. RNA methyltransferase TrmH family.</text>
</comment>
<reference evidence="5 6" key="1">
    <citation type="journal article" date="2014" name="Appl. Environ. Microbiol.">
        <title>Genomic encyclopedia of type strains of the genus Bifidobacterium.</title>
        <authorList>
            <person name="Milani C."/>
            <person name="Lugli G.A."/>
            <person name="Duranti S."/>
            <person name="Turroni F."/>
            <person name="Bottacini F."/>
            <person name="Mangifesta M."/>
            <person name="Sanchez B."/>
            <person name="Viappiani A."/>
            <person name="Mancabelli L."/>
            <person name="Taminiau B."/>
            <person name="Delcenserie V."/>
            <person name="Barrangou R."/>
            <person name="Margolles A."/>
            <person name="van Sinderen D."/>
            <person name="Ventura M."/>
        </authorList>
    </citation>
    <scope>NUCLEOTIDE SEQUENCE [LARGE SCALE GENOMIC DNA]</scope>
    <source>
        <strain evidence="5 6">DSM 19703</strain>
    </source>
</reference>
<dbReference type="Proteomes" id="UP000028730">
    <property type="component" value="Unassembled WGS sequence"/>
</dbReference>
<dbReference type="SMART" id="SM00967">
    <property type="entry name" value="SpoU_sub_bind"/>
    <property type="match status" value="1"/>
</dbReference>
<evidence type="ECO:0000256" key="3">
    <source>
        <dbReference type="ARBA" id="ARBA00022679"/>
    </source>
</evidence>
<evidence type="ECO:0000256" key="1">
    <source>
        <dbReference type="ARBA" id="ARBA00007228"/>
    </source>
</evidence>
<dbReference type="CDD" id="cd18095">
    <property type="entry name" value="SpoU-like_rRNA-MTase"/>
    <property type="match status" value="1"/>
</dbReference>